<dbReference type="Proteomes" id="UP001432027">
    <property type="component" value="Unassembled WGS sequence"/>
</dbReference>
<name>A0AAV5TRD4_9BILA</name>
<protein>
    <recommendedName>
        <fullName evidence="3">Ribosomal protein</fullName>
    </recommendedName>
</protein>
<comment type="caution">
    <text evidence="1">The sequence shown here is derived from an EMBL/GenBank/DDBJ whole genome shotgun (WGS) entry which is preliminary data.</text>
</comment>
<sequence>MLGDNIKQLDSINRLQSLWDTVDLWKSIIDGIRYLLVLQILGGDLLEISGSRTRSVHFRRVIGRRQRKHLLHRLVHAARLELPNSVVVELRLLGPLALDARSQGHIGVHDEIGDYMHPTRVLLEVIVVLGRDLADLGQIHAAHKGEVVVLDVVTDVEREHVDRAVIARCLLSLSEHIVVRDVVASQRMKKLTNEKSTEQERDRLPAAETAIDDIECQLNDKIRHLEIRDCLRIDGEWPEGVEDWLEEHPQGLSRGGRECVGLPLRRNVRVDHILAQVPMVLQVVLLEGDRHRNQHRKICDETEEAVCEWSSAAVCLVVRDLENCECECVVDCSSDEICLQPNESPVGIYKSIREDDVDQDHGNNGWLESGIRPEQLLDLRVLGEHLATPGRVGLLIVRPNELLLSHPLAHTFN</sequence>
<organism evidence="1 2">
    <name type="scientific">Pristionchus entomophagus</name>
    <dbReference type="NCBI Taxonomy" id="358040"/>
    <lineage>
        <taxon>Eukaryota</taxon>
        <taxon>Metazoa</taxon>
        <taxon>Ecdysozoa</taxon>
        <taxon>Nematoda</taxon>
        <taxon>Chromadorea</taxon>
        <taxon>Rhabditida</taxon>
        <taxon>Rhabditina</taxon>
        <taxon>Diplogasteromorpha</taxon>
        <taxon>Diplogasteroidea</taxon>
        <taxon>Neodiplogasteridae</taxon>
        <taxon>Pristionchus</taxon>
    </lineage>
</organism>
<evidence type="ECO:0000313" key="2">
    <source>
        <dbReference type="Proteomes" id="UP001432027"/>
    </source>
</evidence>
<reference evidence="1" key="1">
    <citation type="submission" date="2023-10" db="EMBL/GenBank/DDBJ databases">
        <title>Genome assembly of Pristionchus species.</title>
        <authorList>
            <person name="Yoshida K."/>
            <person name="Sommer R.J."/>
        </authorList>
    </citation>
    <scope>NUCLEOTIDE SEQUENCE</scope>
    <source>
        <strain evidence="1">RS0144</strain>
    </source>
</reference>
<dbReference type="AlphaFoldDB" id="A0AAV5TRD4"/>
<feature type="non-terminal residue" evidence="1">
    <location>
        <position position="413"/>
    </location>
</feature>
<keyword evidence="2" id="KW-1185">Reference proteome</keyword>
<dbReference type="EMBL" id="BTSX01000004">
    <property type="protein sequence ID" value="GMS97004.1"/>
    <property type="molecule type" value="Genomic_DNA"/>
</dbReference>
<accession>A0AAV5TRD4</accession>
<gene>
    <name evidence="1" type="ORF">PENTCL1PPCAC_19179</name>
</gene>
<evidence type="ECO:0000313" key="1">
    <source>
        <dbReference type="EMBL" id="GMS97004.1"/>
    </source>
</evidence>
<proteinExistence type="predicted"/>
<evidence type="ECO:0008006" key="3">
    <source>
        <dbReference type="Google" id="ProtNLM"/>
    </source>
</evidence>